<accession>A0A1Y5S433</accession>
<dbReference type="Proteomes" id="UP000193827">
    <property type="component" value="Unassembled WGS sequence"/>
</dbReference>
<dbReference type="PANTHER" id="PTHR36837">
    <property type="entry name" value="POLY(3-HYDROXYALKANOATE) POLYMERASE SUBUNIT PHAC"/>
    <property type="match status" value="1"/>
</dbReference>
<protein>
    <submittedName>
        <fullName evidence="1">Acyl-CoA synthetase</fullName>
    </submittedName>
</protein>
<organism evidence="1 2">
    <name type="scientific">Roseovarius litorisediminis</name>
    <dbReference type="NCBI Taxonomy" id="1312363"/>
    <lineage>
        <taxon>Bacteria</taxon>
        <taxon>Pseudomonadati</taxon>
        <taxon>Pseudomonadota</taxon>
        <taxon>Alphaproteobacteria</taxon>
        <taxon>Rhodobacterales</taxon>
        <taxon>Roseobacteraceae</taxon>
        <taxon>Roseovarius</taxon>
    </lineage>
</organism>
<dbReference type="InterPro" id="IPR024501">
    <property type="entry name" value="DUF3141"/>
</dbReference>
<evidence type="ECO:0000313" key="2">
    <source>
        <dbReference type="Proteomes" id="UP000193827"/>
    </source>
</evidence>
<dbReference type="SUPFAM" id="SSF53474">
    <property type="entry name" value="alpha/beta-Hydrolases"/>
    <property type="match status" value="1"/>
</dbReference>
<reference evidence="1 2" key="1">
    <citation type="submission" date="2017-03" db="EMBL/GenBank/DDBJ databases">
        <authorList>
            <person name="Afonso C.L."/>
            <person name="Miller P.J."/>
            <person name="Scott M.A."/>
            <person name="Spackman E."/>
            <person name="Goraichik I."/>
            <person name="Dimitrov K.M."/>
            <person name="Suarez D.L."/>
            <person name="Swayne D.E."/>
        </authorList>
    </citation>
    <scope>NUCLEOTIDE SEQUENCE [LARGE SCALE GENOMIC DNA]</scope>
    <source>
        <strain evidence="1 2">CECT 8287</strain>
    </source>
</reference>
<proteinExistence type="predicted"/>
<evidence type="ECO:0000313" key="1">
    <source>
        <dbReference type="EMBL" id="SLN31211.1"/>
    </source>
</evidence>
<dbReference type="AlphaFoldDB" id="A0A1Y5S433"/>
<dbReference type="Gene3D" id="3.40.50.1820">
    <property type="entry name" value="alpha/beta hydrolase"/>
    <property type="match status" value="1"/>
</dbReference>
<keyword evidence="2" id="KW-1185">Reference proteome</keyword>
<dbReference type="OrthoDB" id="9767934at2"/>
<dbReference type="InterPro" id="IPR029058">
    <property type="entry name" value="AB_hydrolase_fold"/>
</dbReference>
<gene>
    <name evidence="1" type="ORF">PEL8287_01455</name>
</gene>
<name>A0A1Y5S433_9RHOB</name>
<sequence length="390" mass="43528">MSKKQSRTPRHEHSVPWFWPMAAAIEMQEEGLRLFQDNMRYIAETMKIEAPEPPEWATTNRVILDLDTMRLRDFSPDMASDEVPTLIDAPYAGHSSTIADFAKGQSLVETLLAGGLVRVLCTDWKAATEAMRDFDIDRYLADLNVAVDTLGGRVALVGLCQGGWLSAMYACRFPEKVAALVLAGSPIDTDAGNGPIKKLAHELPLSFYEEMVVAGGGRMLGQYMLAGWKNMHPGEQYVGKFIDLYEHIEDRSYVTRTEQFERWYENPIDLPGRYYLQAIKLLFKENRFAKGDFTGLGQTLSLRNVTCPVYLLAGASDDITTKEQVFAAEHLVGTPKTRIEKKLVPGGHIGLFMGSKTLEETWPVIARWIADNADPSPITPTPQLQKQAPS</sequence>
<dbReference type="PANTHER" id="PTHR36837:SF2">
    <property type="entry name" value="POLY(3-HYDROXYALKANOATE) POLYMERASE SUBUNIT PHAC"/>
    <property type="match status" value="1"/>
</dbReference>
<dbReference type="RefSeq" id="WP_085891699.1">
    <property type="nucleotide sequence ID" value="NZ_FWFL01000003.1"/>
</dbReference>
<dbReference type="InterPro" id="IPR051321">
    <property type="entry name" value="PHA/PHB_synthase"/>
</dbReference>
<dbReference type="Pfam" id="PF11339">
    <property type="entry name" value="DUF3141"/>
    <property type="match status" value="1"/>
</dbReference>
<dbReference type="EMBL" id="FWFL01000003">
    <property type="protein sequence ID" value="SLN31211.1"/>
    <property type="molecule type" value="Genomic_DNA"/>
</dbReference>